<sequence length="83" mass="9884">MSPLDVTNEYFLVYGVVNYSIILSCRHFMTHFYFNCLFSVIKKNWDRIWFPSNRRVKCCPRFGFCCWVQWVQGSPALSTLSDL</sequence>
<accession>A0A0E9XEE2</accession>
<reference evidence="2" key="2">
    <citation type="journal article" date="2015" name="Fish Shellfish Immunol.">
        <title>Early steps in the European eel (Anguilla anguilla)-Vibrio vulnificus interaction in the gills: Role of the RtxA13 toxin.</title>
        <authorList>
            <person name="Callol A."/>
            <person name="Pajuelo D."/>
            <person name="Ebbesson L."/>
            <person name="Teles M."/>
            <person name="MacKenzie S."/>
            <person name="Amaro C."/>
        </authorList>
    </citation>
    <scope>NUCLEOTIDE SEQUENCE</scope>
</reference>
<keyword evidence="1" id="KW-1133">Transmembrane helix</keyword>
<dbReference type="AlphaFoldDB" id="A0A0E9XEE2"/>
<reference evidence="2" key="1">
    <citation type="submission" date="2014-11" db="EMBL/GenBank/DDBJ databases">
        <authorList>
            <person name="Amaro Gonzalez C."/>
        </authorList>
    </citation>
    <scope>NUCLEOTIDE SEQUENCE</scope>
</reference>
<protein>
    <submittedName>
        <fullName evidence="2">Uncharacterized protein</fullName>
    </submittedName>
</protein>
<dbReference type="EMBL" id="GBXM01008362">
    <property type="protein sequence ID" value="JAI00216.1"/>
    <property type="molecule type" value="Transcribed_RNA"/>
</dbReference>
<proteinExistence type="predicted"/>
<name>A0A0E9XEE2_ANGAN</name>
<keyword evidence="1" id="KW-0812">Transmembrane</keyword>
<evidence type="ECO:0000313" key="2">
    <source>
        <dbReference type="EMBL" id="JAI00216.1"/>
    </source>
</evidence>
<evidence type="ECO:0000256" key="1">
    <source>
        <dbReference type="SAM" id="Phobius"/>
    </source>
</evidence>
<organism evidence="2">
    <name type="scientific">Anguilla anguilla</name>
    <name type="common">European freshwater eel</name>
    <name type="synonym">Muraena anguilla</name>
    <dbReference type="NCBI Taxonomy" id="7936"/>
    <lineage>
        <taxon>Eukaryota</taxon>
        <taxon>Metazoa</taxon>
        <taxon>Chordata</taxon>
        <taxon>Craniata</taxon>
        <taxon>Vertebrata</taxon>
        <taxon>Euteleostomi</taxon>
        <taxon>Actinopterygii</taxon>
        <taxon>Neopterygii</taxon>
        <taxon>Teleostei</taxon>
        <taxon>Anguilliformes</taxon>
        <taxon>Anguillidae</taxon>
        <taxon>Anguilla</taxon>
    </lineage>
</organism>
<keyword evidence="1" id="KW-0472">Membrane</keyword>
<feature type="transmembrane region" description="Helical" evidence="1">
    <location>
        <begin position="12"/>
        <end position="34"/>
    </location>
</feature>